<evidence type="ECO:0000313" key="3">
    <source>
        <dbReference type="EMBL" id="KAK3954781.1"/>
    </source>
</evidence>
<sequence>MSFAAYSSRLPGYFARGTVSDEKRKAKSLDIIQEENGFTRPSEGFVDIVENRAYWVDAPPTYALTKDFVPDTRISRGESWKGETEWKFGDYAIILRRILQSSYLTSLPLPKGMQLEIHSRSLCVWLRKIVTKCYETTDLQSFPIKFQSPFREFFFYRAEIQALADDDGADQDLQKDANALNEFIRHPERLLASIIQDHEKFLARGKIVRDILWTIYPPNSLLVHDTGIIKECYICRDVSLEVDSSNGQNAWVVTGLRIGFGGESPVLVRQEFALDPHQRDLLDIASLSLTPVQHYNDWGVLEATLKERFNNFVTRTGPDFSNVVCCSYSALAWDGSYANIRQGGSPTLDLSERVVLDLKEDPPGGRNFFSTNIKTISPDAATSSHPSWNGRGIISEQESRRGERDRLPEDRHRERFNTATTYDWTGHRYQEASSRPPPQLHNHRTIDGLAAASVSKFQITLKEFGFLVPATLPVYGLGCRKWLWILTDKLQRVEWNKSALTYLQQDRITKSLVETLLQGHKNPRTVSHDGSSAKRRGLIFHFYGEPGLGKRFTAESIAETLEQPLYSISSRELGRGIETVERRLRNFFRRAQQWNAVALIDEAHVLFQKSNLLDLSIDTPAMARVFYQLLLRLMESFQGVLVLISTHKREFDEDFRSYIHLTIGYPKLSSKAQSQIWTYLAKTQKDTDIDQSWTDEVFRELGRLSINGRTIKNTLRTAVSFANAEEKTLGAYHVLAILRTELSAEDYADDKEKWEKQVQPALRRLHEMLNIPF</sequence>
<accession>A0AAN6NZI9</accession>
<dbReference type="GO" id="GO:0005524">
    <property type="term" value="F:ATP binding"/>
    <property type="evidence" value="ECO:0007669"/>
    <property type="project" value="InterPro"/>
</dbReference>
<feature type="compositionally biased region" description="Basic and acidic residues" evidence="1">
    <location>
        <begin position="397"/>
        <end position="409"/>
    </location>
</feature>
<name>A0AAN6NZI9_9PEZI</name>
<gene>
    <name evidence="3" type="ORF">QBC32DRAFT_335414</name>
</gene>
<reference evidence="3" key="2">
    <citation type="submission" date="2023-06" db="EMBL/GenBank/DDBJ databases">
        <authorList>
            <consortium name="Lawrence Berkeley National Laboratory"/>
            <person name="Mondo S.J."/>
            <person name="Hensen N."/>
            <person name="Bonometti L."/>
            <person name="Westerberg I."/>
            <person name="Brannstrom I.O."/>
            <person name="Guillou S."/>
            <person name="Cros-Aarteil S."/>
            <person name="Calhoun S."/>
            <person name="Haridas S."/>
            <person name="Kuo A."/>
            <person name="Pangilinan J."/>
            <person name="Riley R."/>
            <person name="Labutti K."/>
            <person name="Andreopoulos B."/>
            <person name="Lipzen A."/>
            <person name="Chen C."/>
            <person name="Yanf M."/>
            <person name="Daum C."/>
            <person name="Ng V."/>
            <person name="Clum A."/>
            <person name="Steindorff A."/>
            <person name="Ohm R."/>
            <person name="Martin F."/>
            <person name="Silar P."/>
            <person name="Natvig D."/>
            <person name="Lalanne C."/>
            <person name="Gautier V."/>
            <person name="Ament-Velasquez S.L."/>
            <person name="Kruys A."/>
            <person name="Hutchinson M.I."/>
            <person name="Powell A.J."/>
            <person name="Barry K."/>
            <person name="Miller A.N."/>
            <person name="Grigoriev I.V."/>
            <person name="Debuchy R."/>
            <person name="Gladieux P."/>
            <person name="Thoren M.H."/>
            <person name="Johannesson H."/>
        </authorList>
    </citation>
    <scope>NUCLEOTIDE SEQUENCE</scope>
    <source>
        <strain evidence="3">CBS 626.80</strain>
    </source>
</reference>
<dbReference type="SMART" id="SM00382">
    <property type="entry name" value="AAA"/>
    <property type="match status" value="1"/>
</dbReference>
<feature type="domain" description="AAA+ ATPase" evidence="2">
    <location>
        <begin position="536"/>
        <end position="669"/>
    </location>
</feature>
<dbReference type="GO" id="GO:0016887">
    <property type="term" value="F:ATP hydrolysis activity"/>
    <property type="evidence" value="ECO:0007669"/>
    <property type="project" value="InterPro"/>
</dbReference>
<feature type="compositionally biased region" description="Polar residues" evidence="1">
    <location>
        <begin position="377"/>
        <end position="387"/>
    </location>
</feature>
<dbReference type="PANTHER" id="PTHR46411">
    <property type="entry name" value="FAMILY ATPASE, PUTATIVE-RELATED"/>
    <property type="match status" value="1"/>
</dbReference>
<comment type="caution">
    <text evidence="3">The sequence shown here is derived from an EMBL/GenBank/DDBJ whole genome shotgun (WGS) entry which is preliminary data.</text>
</comment>
<protein>
    <recommendedName>
        <fullName evidence="2">AAA+ ATPase domain-containing protein</fullName>
    </recommendedName>
</protein>
<organism evidence="3 4">
    <name type="scientific">Pseudoneurospora amorphoporcata</name>
    <dbReference type="NCBI Taxonomy" id="241081"/>
    <lineage>
        <taxon>Eukaryota</taxon>
        <taxon>Fungi</taxon>
        <taxon>Dikarya</taxon>
        <taxon>Ascomycota</taxon>
        <taxon>Pezizomycotina</taxon>
        <taxon>Sordariomycetes</taxon>
        <taxon>Sordariomycetidae</taxon>
        <taxon>Sordariales</taxon>
        <taxon>Sordariaceae</taxon>
        <taxon>Pseudoneurospora</taxon>
    </lineage>
</organism>
<feature type="region of interest" description="Disordered" evidence="1">
    <location>
        <begin position="377"/>
        <end position="409"/>
    </location>
</feature>
<keyword evidence="4" id="KW-1185">Reference proteome</keyword>
<evidence type="ECO:0000256" key="1">
    <source>
        <dbReference type="SAM" id="MobiDB-lite"/>
    </source>
</evidence>
<proteinExistence type="predicted"/>
<dbReference type="InterPro" id="IPR054289">
    <property type="entry name" value="DUF7025"/>
</dbReference>
<dbReference type="Gene3D" id="3.40.50.300">
    <property type="entry name" value="P-loop containing nucleotide triphosphate hydrolases"/>
    <property type="match status" value="1"/>
</dbReference>
<dbReference type="EMBL" id="MU859085">
    <property type="protein sequence ID" value="KAK3954781.1"/>
    <property type="molecule type" value="Genomic_DNA"/>
</dbReference>
<evidence type="ECO:0000313" key="4">
    <source>
        <dbReference type="Proteomes" id="UP001303222"/>
    </source>
</evidence>
<dbReference type="Pfam" id="PF22942">
    <property type="entry name" value="DUF7025"/>
    <property type="match status" value="1"/>
</dbReference>
<dbReference type="InterPro" id="IPR003959">
    <property type="entry name" value="ATPase_AAA_core"/>
</dbReference>
<dbReference type="PANTHER" id="PTHR46411:SF2">
    <property type="entry name" value="AAA+ ATPASE DOMAIN-CONTAINING PROTEIN"/>
    <property type="match status" value="1"/>
</dbReference>
<reference evidence="3" key="1">
    <citation type="journal article" date="2023" name="Mol. Phylogenet. Evol.">
        <title>Genome-scale phylogeny and comparative genomics of the fungal order Sordariales.</title>
        <authorList>
            <person name="Hensen N."/>
            <person name="Bonometti L."/>
            <person name="Westerberg I."/>
            <person name="Brannstrom I.O."/>
            <person name="Guillou S."/>
            <person name="Cros-Aarteil S."/>
            <person name="Calhoun S."/>
            <person name="Haridas S."/>
            <person name="Kuo A."/>
            <person name="Mondo S."/>
            <person name="Pangilinan J."/>
            <person name="Riley R."/>
            <person name="LaButti K."/>
            <person name="Andreopoulos B."/>
            <person name="Lipzen A."/>
            <person name="Chen C."/>
            <person name="Yan M."/>
            <person name="Daum C."/>
            <person name="Ng V."/>
            <person name="Clum A."/>
            <person name="Steindorff A."/>
            <person name="Ohm R.A."/>
            <person name="Martin F."/>
            <person name="Silar P."/>
            <person name="Natvig D.O."/>
            <person name="Lalanne C."/>
            <person name="Gautier V."/>
            <person name="Ament-Velasquez S.L."/>
            <person name="Kruys A."/>
            <person name="Hutchinson M.I."/>
            <person name="Powell A.J."/>
            <person name="Barry K."/>
            <person name="Miller A.N."/>
            <person name="Grigoriev I.V."/>
            <person name="Debuchy R."/>
            <person name="Gladieux P."/>
            <person name="Hiltunen Thoren M."/>
            <person name="Johannesson H."/>
        </authorList>
    </citation>
    <scope>NUCLEOTIDE SEQUENCE</scope>
    <source>
        <strain evidence="3">CBS 626.80</strain>
    </source>
</reference>
<dbReference type="Pfam" id="PF00004">
    <property type="entry name" value="AAA"/>
    <property type="match status" value="1"/>
</dbReference>
<dbReference type="SUPFAM" id="SSF52540">
    <property type="entry name" value="P-loop containing nucleoside triphosphate hydrolases"/>
    <property type="match status" value="1"/>
</dbReference>
<dbReference type="InterPro" id="IPR027417">
    <property type="entry name" value="P-loop_NTPase"/>
</dbReference>
<dbReference type="Proteomes" id="UP001303222">
    <property type="component" value="Unassembled WGS sequence"/>
</dbReference>
<dbReference type="InterPro" id="IPR003593">
    <property type="entry name" value="AAA+_ATPase"/>
</dbReference>
<dbReference type="AlphaFoldDB" id="A0AAN6NZI9"/>
<evidence type="ECO:0000259" key="2">
    <source>
        <dbReference type="SMART" id="SM00382"/>
    </source>
</evidence>